<gene>
    <name evidence="1" type="ORF">M6B38_102375</name>
</gene>
<sequence length="82" mass="10193">MFLTLEQVTWDLELKSNCCILFFLYVQFLTFKWKFLIQELLRVVCLWMISFYNGSSLWLHRNYFHHHPIMSLSIFDINRCFY</sequence>
<keyword evidence="2" id="KW-1185">Reference proteome</keyword>
<dbReference type="AlphaFoldDB" id="A0AAX6IM20"/>
<name>A0AAX6IM20_IRIPA</name>
<accession>A0AAX6IM20</accession>
<reference evidence="1" key="1">
    <citation type="journal article" date="2023" name="GigaByte">
        <title>Genome assembly of the bearded iris, Iris pallida Lam.</title>
        <authorList>
            <person name="Bruccoleri R.E."/>
            <person name="Oakeley E.J."/>
            <person name="Faust A.M.E."/>
            <person name="Altorfer M."/>
            <person name="Dessus-Babus S."/>
            <person name="Burckhardt D."/>
            <person name="Oertli M."/>
            <person name="Naumann U."/>
            <person name="Petersen F."/>
            <person name="Wong J."/>
        </authorList>
    </citation>
    <scope>NUCLEOTIDE SEQUENCE</scope>
    <source>
        <strain evidence="1">GSM-AAB239-AS_SAM_17_03QT</strain>
    </source>
</reference>
<reference evidence="1" key="2">
    <citation type="submission" date="2023-04" db="EMBL/GenBank/DDBJ databases">
        <authorList>
            <person name="Bruccoleri R.E."/>
            <person name="Oakeley E.J."/>
            <person name="Faust A.-M."/>
            <person name="Dessus-Babus S."/>
            <person name="Altorfer M."/>
            <person name="Burckhardt D."/>
            <person name="Oertli M."/>
            <person name="Naumann U."/>
            <person name="Petersen F."/>
            <person name="Wong J."/>
        </authorList>
    </citation>
    <scope>NUCLEOTIDE SEQUENCE</scope>
    <source>
        <strain evidence="1">GSM-AAB239-AS_SAM_17_03QT</strain>
        <tissue evidence="1">Leaf</tissue>
    </source>
</reference>
<protein>
    <submittedName>
        <fullName evidence="1">Uncharacterized protein</fullName>
    </submittedName>
</protein>
<evidence type="ECO:0000313" key="1">
    <source>
        <dbReference type="EMBL" id="KAJ6854306.1"/>
    </source>
</evidence>
<evidence type="ECO:0000313" key="2">
    <source>
        <dbReference type="Proteomes" id="UP001140949"/>
    </source>
</evidence>
<dbReference type="Proteomes" id="UP001140949">
    <property type="component" value="Unassembled WGS sequence"/>
</dbReference>
<organism evidence="1 2">
    <name type="scientific">Iris pallida</name>
    <name type="common">Sweet iris</name>
    <dbReference type="NCBI Taxonomy" id="29817"/>
    <lineage>
        <taxon>Eukaryota</taxon>
        <taxon>Viridiplantae</taxon>
        <taxon>Streptophyta</taxon>
        <taxon>Embryophyta</taxon>
        <taxon>Tracheophyta</taxon>
        <taxon>Spermatophyta</taxon>
        <taxon>Magnoliopsida</taxon>
        <taxon>Liliopsida</taxon>
        <taxon>Asparagales</taxon>
        <taxon>Iridaceae</taxon>
        <taxon>Iridoideae</taxon>
        <taxon>Irideae</taxon>
        <taxon>Iris</taxon>
    </lineage>
</organism>
<dbReference type="EMBL" id="JANAVB010000194">
    <property type="protein sequence ID" value="KAJ6854306.1"/>
    <property type="molecule type" value="Genomic_DNA"/>
</dbReference>
<proteinExistence type="predicted"/>
<comment type="caution">
    <text evidence="1">The sequence shown here is derived from an EMBL/GenBank/DDBJ whole genome shotgun (WGS) entry which is preliminary data.</text>
</comment>